<dbReference type="OrthoDB" id="6150345at2759"/>
<gene>
    <name evidence="2" type="ORF">MCOR_7909</name>
</gene>
<organism evidence="2 3">
    <name type="scientific">Mytilus coruscus</name>
    <name type="common">Sea mussel</name>
    <dbReference type="NCBI Taxonomy" id="42192"/>
    <lineage>
        <taxon>Eukaryota</taxon>
        <taxon>Metazoa</taxon>
        <taxon>Spiralia</taxon>
        <taxon>Lophotrochozoa</taxon>
        <taxon>Mollusca</taxon>
        <taxon>Bivalvia</taxon>
        <taxon>Autobranchia</taxon>
        <taxon>Pteriomorphia</taxon>
        <taxon>Mytilida</taxon>
        <taxon>Mytiloidea</taxon>
        <taxon>Mytilidae</taxon>
        <taxon>Mytilinae</taxon>
        <taxon>Mytilus</taxon>
    </lineage>
</organism>
<protein>
    <recommendedName>
        <fullName evidence="1">Mutator-like transposase domain-containing protein</fullName>
    </recommendedName>
</protein>
<reference evidence="2 3" key="1">
    <citation type="submission" date="2020-06" db="EMBL/GenBank/DDBJ databases">
        <authorList>
            <person name="Li R."/>
            <person name="Bekaert M."/>
        </authorList>
    </citation>
    <scope>NUCLEOTIDE SEQUENCE [LARGE SCALE GENOMIC DNA]</scope>
    <source>
        <strain evidence="3">wild</strain>
    </source>
</reference>
<feature type="domain" description="Mutator-like transposase" evidence="1">
    <location>
        <begin position="41"/>
        <end position="203"/>
    </location>
</feature>
<dbReference type="Proteomes" id="UP000507470">
    <property type="component" value="Unassembled WGS sequence"/>
</dbReference>
<evidence type="ECO:0000313" key="2">
    <source>
        <dbReference type="EMBL" id="CAC5368323.1"/>
    </source>
</evidence>
<evidence type="ECO:0000313" key="3">
    <source>
        <dbReference type="Proteomes" id="UP000507470"/>
    </source>
</evidence>
<dbReference type="AlphaFoldDB" id="A0A6J8AK29"/>
<evidence type="ECO:0000259" key="1">
    <source>
        <dbReference type="Pfam" id="PF20700"/>
    </source>
</evidence>
<dbReference type="EMBL" id="CACVKT020001464">
    <property type="protein sequence ID" value="CAC5368323.1"/>
    <property type="molecule type" value="Genomic_DNA"/>
</dbReference>
<sequence>MIRRQTLSALRLSMSHGIYPICPLLKKNVCVGDKDDLKERRRVVELSVLADGLAGCNMCNNPLSLSHTTRVLNYGLGALLKIPCKNTGCQYTNTVPTGKRHQKVFDMNTKLATGMLHAGIVTTHINSLLTALNIPTVSHAMMDRRQRETCDALETLTNKSTEEWTIEELRLTSEQTGDEQLAVSVDAGWQKRGSGKAYDSLSAKAMEQDMIVEMVSECNEKGLKTGTVIGDDDSTTIGRLRRHVDANIKKYLTRIM</sequence>
<name>A0A6J8AK29_MYTCO</name>
<dbReference type="InterPro" id="IPR049012">
    <property type="entry name" value="Mutator_transp_dom"/>
</dbReference>
<accession>A0A6J8AK29</accession>
<keyword evidence="3" id="KW-1185">Reference proteome</keyword>
<dbReference type="Pfam" id="PF20700">
    <property type="entry name" value="Mutator"/>
    <property type="match status" value="1"/>
</dbReference>
<proteinExistence type="predicted"/>